<evidence type="ECO:0000313" key="1">
    <source>
        <dbReference type="EMBL" id="QDU23868.1"/>
    </source>
</evidence>
<evidence type="ECO:0000313" key="2">
    <source>
        <dbReference type="Proteomes" id="UP000319576"/>
    </source>
</evidence>
<accession>A0A517Y2E0</accession>
<dbReference type="OrthoDB" id="221244at2"/>
<dbReference type="EMBL" id="CP036273">
    <property type="protein sequence ID" value="QDU23868.1"/>
    <property type="molecule type" value="Genomic_DNA"/>
</dbReference>
<protein>
    <submittedName>
        <fullName evidence="1">Uncharacterized protein</fullName>
    </submittedName>
</protein>
<dbReference type="KEGG" id="uli:ETAA1_58780"/>
<organism evidence="1 2">
    <name type="scientific">Urbifossiella limnaea</name>
    <dbReference type="NCBI Taxonomy" id="2528023"/>
    <lineage>
        <taxon>Bacteria</taxon>
        <taxon>Pseudomonadati</taxon>
        <taxon>Planctomycetota</taxon>
        <taxon>Planctomycetia</taxon>
        <taxon>Gemmatales</taxon>
        <taxon>Gemmataceae</taxon>
        <taxon>Urbifossiella</taxon>
    </lineage>
</organism>
<reference evidence="1 2" key="1">
    <citation type="submission" date="2019-02" db="EMBL/GenBank/DDBJ databases">
        <title>Deep-cultivation of Planctomycetes and their phenomic and genomic characterization uncovers novel biology.</title>
        <authorList>
            <person name="Wiegand S."/>
            <person name="Jogler M."/>
            <person name="Boedeker C."/>
            <person name="Pinto D."/>
            <person name="Vollmers J."/>
            <person name="Rivas-Marin E."/>
            <person name="Kohn T."/>
            <person name="Peeters S.H."/>
            <person name="Heuer A."/>
            <person name="Rast P."/>
            <person name="Oberbeckmann S."/>
            <person name="Bunk B."/>
            <person name="Jeske O."/>
            <person name="Meyerdierks A."/>
            <person name="Storesund J.E."/>
            <person name="Kallscheuer N."/>
            <person name="Luecker S."/>
            <person name="Lage O.M."/>
            <person name="Pohl T."/>
            <person name="Merkel B.J."/>
            <person name="Hornburger P."/>
            <person name="Mueller R.-W."/>
            <person name="Bruemmer F."/>
            <person name="Labrenz M."/>
            <person name="Spormann A.M."/>
            <person name="Op den Camp H."/>
            <person name="Overmann J."/>
            <person name="Amann R."/>
            <person name="Jetten M.S.M."/>
            <person name="Mascher T."/>
            <person name="Medema M.H."/>
            <person name="Devos D.P."/>
            <person name="Kaster A.-K."/>
            <person name="Ovreas L."/>
            <person name="Rohde M."/>
            <person name="Galperin M.Y."/>
            <person name="Jogler C."/>
        </authorList>
    </citation>
    <scope>NUCLEOTIDE SEQUENCE [LARGE SCALE GENOMIC DNA]</scope>
    <source>
        <strain evidence="1 2">ETA_A1</strain>
    </source>
</reference>
<sequence>MPDPTPDGPPTRVTLARQLHRLQAAVYTQTDPSADAGLRAELARVQSALRGAAADVPLAPLPVAPPPPRPPVGRLLGPETTGLKVEPTLNLNPVPTAIYPLLDPDTDPLLTVAVTNVSLDAKSKRVCVRAWVEGLSAEAVRTIELRRGVKEPTVLKLLPLLFPERVSRVTTAQRATLHLRVDDLDGRPECHDTFPLVLLARTCGFNAVRDAATGEAKDLTRYYGAWVTPHDDAVQERVRRAAALHPAGMLAGYIHGGPDRVREQVAALYRSLQEAGLAYINAVTDYGAPADSVTQRARLPRESLARKSANCLDGAVLFASLIEGASLSPALLLIPGHALVGWESDDGAGDWQFLETTMVGAADFDAACRSGQRQYEEAREFAPDDVRLHRVADLRARGVWPME</sequence>
<name>A0A517Y2E0_9BACT</name>
<dbReference type="AlphaFoldDB" id="A0A517Y2E0"/>
<proteinExistence type="predicted"/>
<keyword evidence="2" id="KW-1185">Reference proteome</keyword>
<dbReference type="RefSeq" id="WP_145244080.1">
    <property type="nucleotide sequence ID" value="NZ_CP036273.1"/>
</dbReference>
<gene>
    <name evidence="1" type="ORF">ETAA1_58780</name>
</gene>
<dbReference type="Proteomes" id="UP000319576">
    <property type="component" value="Chromosome"/>
</dbReference>